<keyword evidence="9" id="KW-0539">Nucleus</keyword>
<proteinExistence type="predicted"/>
<dbReference type="GO" id="GO:0003677">
    <property type="term" value="F:DNA binding"/>
    <property type="evidence" value="ECO:0007669"/>
    <property type="project" value="UniProtKB-KW"/>
</dbReference>
<evidence type="ECO:0000256" key="5">
    <source>
        <dbReference type="ARBA" id="ARBA00023015"/>
    </source>
</evidence>
<dbReference type="GO" id="GO:0005634">
    <property type="term" value="C:nucleus"/>
    <property type="evidence" value="ECO:0007669"/>
    <property type="project" value="UniProtKB-SubCell"/>
</dbReference>
<keyword evidence="2" id="KW-0479">Metal-binding</keyword>
<dbReference type="NCBIfam" id="TIGR01566">
    <property type="entry name" value="ZF_HD_prot_N"/>
    <property type="match status" value="1"/>
</dbReference>
<keyword evidence="6" id="KW-0238">DNA-binding</keyword>
<dbReference type="Proteomes" id="UP001642260">
    <property type="component" value="Unassembled WGS sequence"/>
</dbReference>
<keyword evidence="8" id="KW-0804">Transcription</keyword>
<dbReference type="AlphaFoldDB" id="A0ABC8M3F6"/>
<name>A0ABC8M3F6_ERUVS</name>
<dbReference type="PROSITE" id="PS51523">
    <property type="entry name" value="ZF_HD_DIMER"/>
    <property type="match status" value="1"/>
</dbReference>
<evidence type="ECO:0000256" key="8">
    <source>
        <dbReference type="ARBA" id="ARBA00023163"/>
    </source>
</evidence>
<evidence type="ECO:0000256" key="9">
    <source>
        <dbReference type="ARBA" id="ARBA00023242"/>
    </source>
</evidence>
<dbReference type="PANTHER" id="PTHR31948:SF154">
    <property type="entry name" value="ZINC-FINGER HOMEODOMAIN PROTEIN 13"/>
    <property type="match status" value="1"/>
</dbReference>
<comment type="caution">
    <text evidence="12">The sequence shown here is derived from an EMBL/GenBank/DDBJ whole genome shotgun (WGS) entry which is preliminary data.</text>
</comment>
<dbReference type="InterPro" id="IPR006456">
    <property type="entry name" value="ZF_HD_homeobox_Cys/His_dimer"/>
</dbReference>
<dbReference type="Gene3D" id="1.10.10.60">
    <property type="entry name" value="Homeodomain-like"/>
    <property type="match status" value="2"/>
</dbReference>
<evidence type="ECO:0000313" key="12">
    <source>
        <dbReference type="EMBL" id="CAH8390770.1"/>
    </source>
</evidence>
<evidence type="ECO:0000259" key="11">
    <source>
        <dbReference type="PROSITE" id="PS51523"/>
    </source>
</evidence>
<protein>
    <recommendedName>
        <fullName evidence="11">ZF-HD dimerization-type domain-containing protein</fullName>
    </recommendedName>
</protein>
<feature type="compositionally biased region" description="Pro residues" evidence="10">
    <location>
        <begin position="33"/>
        <end position="47"/>
    </location>
</feature>
<comment type="subcellular location">
    <subcellularLocation>
        <location evidence="1">Nucleus</location>
    </subcellularLocation>
</comment>
<feature type="region of interest" description="Disordered" evidence="10">
    <location>
        <begin position="1"/>
        <end position="49"/>
    </location>
</feature>
<keyword evidence="4" id="KW-0862">Zinc</keyword>
<evidence type="ECO:0000256" key="1">
    <source>
        <dbReference type="ARBA" id="ARBA00004123"/>
    </source>
</evidence>
<feature type="domain" description="ZF-HD dimerization-type" evidence="11">
    <location>
        <begin position="63"/>
        <end position="111"/>
    </location>
</feature>
<dbReference type="Pfam" id="PF04770">
    <property type="entry name" value="ZF-HD_dimer"/>
    <property type="match status" value="1"/>
</dbReference>
<feature type="compositionally biased region" description="Basic and acidic residues" evidence="10">
    <location>
        <begin position="1"/>
        <end position="12"/>
    </location>
</feature>
<dbReference type="SUPFAM" id="SSF46689">
    <property type="entry name" value="Homeodomain-like"/>
    <property type="match status" value="2"/>
</dbReference>
<keyword evidence="7" id="KW-0371">Homeobox</keyword>
<dbReference type="EMBL" id="CAKOAT010917375">
    <property type="protein sequence ID" value="CAH8390770.1"/>
    <property type="molecule type" value="Genomic_DNA"/>
</dbReference>
<keyword evidence="5" id="KW-0805">Transcription regulation</keyword>
<keyword evidence="3" id="KW-0863">Zinc-finger</keyword>
<dbReference type="PANTHER" id="PTHR31948">
    <property type="entry name" value="ZINC-FINGER HOMEODOMAIN PROTEIN 2"/>
    <property type="match status" value="1"/>
</dbReference>
<keyword evidence="13" id="KW-1185">Reference proteome</keyword>
<evidence type="ECO:0000256" key="4">
    <source>
        <dbReference type="ARBA" id="ARBA00022833"/>
    </source>
</evidence>
<evidence type="ECO:0000256" key="3">
    <source>
        <dbReference type="ARBA" id="ARBA00022771"/>
    </source>
</evidence>
<dbReference type="InterPro" id="IPR006455">
    <property type="entry name" value="Homeodomain_ZF_HD"/>
</dbReference>
<dbReference type="NCBIfam" id="TIGR01565">
    <property type="entry name" value="homeo_ZF_HD"/>
    <property type="match status" value="2"/>
</dbReference>
<dbReference type="GO" id="GO:0008270">
    <property type="term" value="F:zinc ion binding"/>
    <property type="evidence" value="ECO:0007669"/>
    <property type="project" value="UniProtKB-KW"/>
</dbReference>
<accession>A0ABC8M3F6</accession>
<sequence length="287" mass="33049">MDETKSKTEEKCKRRTKPTPICCETGDHVHSPPTRPPKPTPPPPHAPSPTIESLLQLSPKPHYGECRKNQAASTTTTTAYDGCGEFVSANPAEDSLNCAACGCHRTFHLQEPLSDGAILEILKISPLQFRQIFCSPYGNTEERIVTDRSNEEGAKKRVKRRFTEEQREKMRSYAEKVGWKVSTESRERVKEFCDGIGVTRKNLRVWMNNNHNGVNGRRLDEEEGRVRKRFKTKFTAEQTEKMRRYAEKLTWKVRAEDRVETEGFCGEIGVSWNSFMIWMNNHKEERD</sequence>
<organism evidence="12 13">
    <name type="scientific">Eruca vesicaria subsp. sativa</name>
    <name type="common">Garden rocket</name>
    <name type="synonym">Eruca sativa</name>
    <dbReference type="NCBI Taxonomy" id="29727"/>
    <lineage>
        <taxon>Eukaryota</taxon>
        <taxon>Viridiplantae</taxon>
        <taxon>Streptophyta</taxon>
        <taxon>Embryophyta</taxon>
        <taxon>Tracheophyta</taxon>
        <taxon>Spermatophyta</taxon>
        <taxon>Magnoliopsida</taxon>
        <taxon>eudicotyledons</taxon>
        <taxon>Gunneridae</taxon>
        <taxon>Pentapetalae</taxon>
        <taxon>rosids</taxon>
        <taxon>malvids</taxon>
        <taxon>Brassicales</taxon>
        <taxon>Brassicaceae</taxon>
        <taxon>Brassiceae</taxon>
        <taxon>Eruca</taxon>
    </lineage>
</organism>
<evidence type="ECO:0000256" key="7">
    <source>
        <dbReference type="ARBA" id="ARBA00023155"/>
    </source>
</evidence>
<reference evidence="12 13" key="1">
    <citation type="submission" date="2022-03" db="EMBL/GenBank/DDBJ databases">
        <authorList>
            <person name="Macdonald S."/>
            <person name="Ahmed S."/>
            <person name="Newling K."/>
        </authorList>
    </citation>
    <scope>NUCLEOTIDE SEQUENCE [LARGE SCALE GENOMIC DNA]</scope>
</reference>
<evidence type="ECO:0000256" key="2">
    <source>
        <dbReference type="ARBA" id="ARBA00022723"/>
    </source>
</evidence>
<evidence type="ECO:0000313" key="13">
    <source>
        <dbReference type="Proteomes" id="UP001642260"/>
    </source>
</evidence>
<evidence type="ECO:0000256" key="10">
    <source>
        <dbReference type="SAM" id="MobiDB-lite"/>
    </source>
</evidence>
<dbReference type="InterPro" id="IPR009057">
    <property type="entry name" value="Homeodomain-like_sf"/>
</dbReference>
<evidence type="ECO:0000256" key="6">
    <source>
        <dbReference type="ARBA" id="ARBA00023125"/>
    </source>
</evidence>
<gene>
    <name evidence="12" type="ORF">ERUC_LOCUS43253</name>
</gene>